<feature type="compositionally biased region" description="Basic and acidic residues" evidence="1">
    <location>
        <begin position="82"/>
        <end position="98"/>
    </location>
</feature>
<feature type="compositionally biased region" description="Basic residues" evidence="1">
    <location>
        <begin position="101"/>
        <end position="114"/>
    </location>
</feature>
<protein>
    <submittedName>
        <fullName evidence="2">Uncharacterized protein</fullName>
    </submittedName>
</protein>
<evidence type="ECO:0000313" key="2">
    <source>
        <dbReference type="EMBL" id="KAG2573237.1"/>
    </source>
</evidence>
<dbReference type="Proteomes" id="UP000823388">
    <property type="component" value="Chromosome 7K"/>
</dbReference>
<reference evidence="2" key="1">
    <citation type="submission" date="2020-05" db="EMBL/GenBank/DDBJ databases">
        <title>WGS assembly of Panicum virgatum.</title>
        <authorList>
            <person name="Lovell J.T."/>
            <person name="Jenkins J."/>
            <person name="Shu S."/>
            <person name="Juenger T.E."/>
            <person name="Schmutz J."/>
        </authorList>
    </citation>
    <scope>NUCLEOTIDE SEQUENCE</scope>
    <source>
        <strain evidence="2">AP13</strain>
    </source>
</reference>
<sequence length="114" mass="12482">MIRALAARTNRGDVNFPTEPEPPPSRRLGLRNTNSVRPRRGHGEPGDPSGARVLTPDALAQEDPSDVFGSATSANHPNPLRKACDGWKEAREREDSSAHRLASRGPRRRFPLVA</sequence>
<feature type="region of interest" description="Disordered" evidence="1">
    <location>
        <begin position="1"/>
        <end position="114"/>
    </location>
</feature>
<keyword evidence="3" id="KW-1185">Reference proteome</keyword>
<evidence type="ECO:0000256" key="1">
    <source>
        <dbReference type="SAM" id="MobiDB-lite"/>
    </source>
</evidence>
<gene>
    <name evidence="2" type="ORF">PVAP13_7KG246100</name>
</gene>
<evidence type="ECO:0000313" key="3">
    <source>
        <dbReference type="Proteomes" id="UP000823388"/>
    </source>
</evidence>
<name>A0A8T0QDT0_PANVG</name>
<accession>A0A8T0QDT0</accession>
<organism evidence="2 3">
    <name type="scientific">Panicum virgatum</name>
    <name type="common">Blackwell switchgrass</name>
    <dbReference type="NCBI Taxonomy" id="38727"/>
    <lineage>
        <taxon>Eukaryota</taxon>
        <taxon>Viridiplantae</taxon>
        <taxon>Streptophyta</taxon>
        <taxon>Embryophyta</taxon>
        <taxon>Tracheophyta</taxon>
        <taxon>Spermatophyta</taxon>
        <taxon>Magnoliopsida</taxon>
        <taxon>Liliopsida</taxon>
        <taxon>Poales</taxon>
        <taxon>Poaceae</taxon>
        <taxon>PACMAD clade</taxon>
        <taxon>Panicoideae</taxon>
        <taxon>Panicodae</taxon>
        <taxon>Paniceae</taxon>
        <taxon>Panicinae</taxon>
        <taxon>Panicum</taxon>
        <taxon>Panicum sect. Hiantes</taxon>
    </lineage>
</organism>
<proteinExistence type="predicted"/>
<comment type="caution">
    <text evidence="2">The sequence shown here is derived from an EMBL/GenBank/DDBJ whole genome shotgun (WGS) entry which is preliminary data.</text>
</comment>
<dbReference type="EMBL" id="CM029049">
    <property type="protein sequence ID" value="KAG2573237.1"/>
    <property type="molecule type" value="Genomic_DNA"/>
</dbReference>
<dbReference type="AlphaFoldDB" id="A0A8T0QDT0"/>